<feature type="non-terminal residue" evidence="10">
    <location>
        <position position="1"/>
    </location>
</feature>
<dbReference type="SMART" id="SM00409">
    <property type="entry name" value="IG"/>
    <property type="match status" value="3"/>
</dbReference>
<evidence type="ECO:0000256" key="3">
    <source>
        <dbReference type="ARBA" id="ARBA00022734"/>
    </source>
</evidence>
<organism evidence="10 11">
    <name type="scientific">Albula glossodonta</name>
    <name type="common">roundjaw bonefish</name>
    <dbReference type="NCBI Taxonomy" id="121402"/>
    <lineage>
        <taxon>Eukaryota</taxon>
        <taxon>Metazoa</taxon>
        <taxon>Chordata</taxon>
        <taxon>Craniata</taxon>
        <taxon>Vertebrata</taxon>
        <taxon>Euteleostomi</taxon>
        <taxon>Actinopterygii</taxon>
        <taxon>Neopterygii</taxon>
        <taxon>Teleostei</taxon>
        <taxon>Albuliformes</taxon>
        <taxon>Albulidae</taxon>
        <taxon>Albula</taxon>
    </lineage>
</organism>
<evidence type="ECO:0000256" key="1">
    <source>
        <dbReference type="ARBA" id="ARBA00004167"/>
    </source>
</evidence>
<evidence type="ECO:0000256" key="8">
    <source>
        <dbReference type="SAM" id="MobiDB-lite"/>
    </source>
</evidence>
<evidence type="ECO:0000256" key="7">
    <source>
        <dbReference type="ARBA" id="ARBA00038361"/>
    </source>
</evidence>
<protein>
    <recommendedName>
        <fullName evidence="9">Ig-like domain-containing protein</fullName>
    </recommendedName>
</protein>
<dbReference type="PANTHER" id="PTHR12035:SF125">
    <property type="entry name" value="SIALIC ACID-BINDING IG-LIKE LECTIN 5"/>
    <property type="match status" value="1"/>
</dbReference>
<feature type="region of interest" description="Disordered" evidence="8">
    <location>
        <begin position="450"/>
        <end position="469"/>
    </location>
</feature>
<evidence type="ECO:0000256" key="4">
    <source>
        <dbReference type="ARBA" id="ARBA00022889"/>
    </source>
</evidence>
<keyword evidence="5" id="KW-1133">Transmembrane helix</keyword>
<dbReference type="InterPro" id="IPR007110">
    <property type="entry name" value="Ig-like_dom"/>
</dbReference>
<dbReference type="AlphaFoldDB" id="A0A8T2MNS9"/>
<accession>A0A8T2MNS9</accession>
<dbReference type="InterPro" id="IPR003599">
    <property type="entry name" value="Ig_sub"/>
</dbReference>
<dbReference type="GO" id="GO:0030246">
    <property type="term" value="F:carbohydrate binding"/>
    <property type="evidence" value="ECO:0007669"/>
    <property type="project" value="UniProtKB-KW"/>
</dbReference>
<evidence type="ECO:0000256" key="6">
    <source>
        <dbReference type="ARBA" id="ARBA00023136"/>
    </source>
</evidence>
<dbReference type="Gene3D" id="2.60.40.10">
    <property type="entry name" value="Immunoglobulins"/>
    <property type="match status" value="5"/>
</dbReference>
<dbReference type="EMBL" id="JAFBMS010001364">
    <property type="protein sequence ID" value="KAG9329223.1"/>
    <property type="molecule type" value="Genomic_DNA"/>
</dbReference>
<keyword evidence="11" id="KW-1185">Reference proteome</keyword>
<keyword evidence="4" id="KW-0130">Cell adhesion</keyword>
<dbReference type="GO" id="GO:0033691">
    <property type="term" value="F:sialic acid binding"/>
    <property type="evidence" value="ECO:0007669"/>
    <property type="project" value="TreeGrafter"/>
</dbReference>
<dbReference type="GO" id="GO:0007155">
    <property type="term" value="P:cell adhesion"/>
    <property type="evidence" value="ECO:0007669"/>
    <property type="project" value="UniProtKB-KW"/>
</dbReference>
<dbReference type="GO" id="GO:0005886">
    <property type="term" value="C:plasma membrane"/>
    <property type="evidence" value="ECO:0007669"/>
    <property type="project" value="TreeGrafter"/>
</dbReference>
<name>A0A8T2MNS9_9TELE</name>
<feature type="domain" description="Ig-like" evidence="9">
    <location>
        <begin position="181"/>
        <end position="267"/>
    </location>
</feature>
<feature type="domain" description="Ig-like" evidence="9">
    <location>
        <begin position="418"/>
        <end position="512"/>
    </location>
</feature>
<feature type="region of interest" description="Disordered" evidence="8">
    <location>
        <begin position="619"/>
        <end position="719"/>
    </location>
</feature>
<evidence type="ECO:0000256" key="2">
    <source>
        <dbReference type="ARBA" id="ARBA00022692"/>
    </source>
</evidence>
<evidence type="ECO:0000256" key="5">
    <source>
        <dbReference type="ARBA" id="ARBA00022989"/>
    </source>
</evidence>
<reference evidence="10" key="1">
    <citation type="thesis" date="2021" institute="BYU ScholarsArchive" country="Provo, UT, USA">
        <title>Applications of and Algorithms for Genome Assembly and Genomic Analyses with an Emphasis on Marine Teleosts.</title>
        <authorList>
            <person name="Pickett B.D."/>
        </authorList>
    </citation>
    <scope>NUCLEOTIDE SEQUENCE</scope>
    <source>
        <strain evidence="10">HI-2016</strain>
    </source>
</reference>
<keyword evidence="2" id="KW-0812">Transmembrane</keyword>
<evidence type="ECO:0000313" key="10">
    <source>
        <dbReference type="EMBL" id="KAG9329223.1"/>
    </source>
</evidence>
<evidence type="ECO:0000313" key="11">
    <source>
        <dbReference type="Proteomes" id="UP000824540"/>
    </source>
</evidence>
<dbReference type="PROSITE" id="PS50835">
    <property type="entry name" value="IG_LIKE"/>
    <property type="match status" value="3"/>
</dbReference>
<comment type="similarity">
    <text evidence="7">Belongs to the immunoglobulin superfamily. SIGLEC (sialic acid binding Ig-like lectin) family.</text>
</comment>
<evidence type="ECO:0000259" key="9">
    <source>
        <dbReference type="PROSITE" id="PS50835"/>
    </source>
</evidence>
<dbReference type="SUPFAM" id="SSF48726">
    <property type="entry name" value="Immunoglobulin"/>
    <property type="match status" value="3"/>
</dbReference>
<dbReference type="OrthoDB" id="10039395at2759"/>
<proteinExistence type="inferred from homology"/>
<comment type="subcellular location">
    <subcellularLocation>
        <location evidence="1">Membrane</location>
        <topology evidence="1">Single-pass membrane protein</topology>
    </subcellularLocation>
</comment>
<keyword evidence="3" id="KW-0430">Lectin</keyword>
<feature type="domain" description="Ig-like" evidence="9">
    <location>
        <begin position="87"/>
        <end position="180"/>
    </location>
</feature>
<keyword evidence="6" id="KW-0472">Membrane</keyword>
<dbReference type="InterPro" id="IPR051036">
    <property type="entry name" value="SIGLEC"/>
</dbReference>
<dbReference type="InterPro" id="IPR036179">
    <property type="entry name" value="Ig-like_dom_sf"/>
</dbReference>
<sequence>TPTFDRVIREEQLGNTGLRSSLTMRHSQGDTPTLLCLSTNTHGSSSLQLYVVFRFQCLFFSLTHTDMTVAERFVLIGCLLQDSPPKPKLTPVKVEVTEGSSVSLSCSAAAPCPTLPPTLTWTPRLSDSEDQLQENQDQTKSVSSVLTFTASHLHHGQKITCTALYKLQQGDTQKTSETIMPQISGSGSCSRTAAEISCSCESRGNPSPSMEWRVSGLRVTNSTDRVIREEQLGNTGLRSSLTMRHSQGDTPTLLCLITNTVGNASLQLHVPCLEYDSEMTGAERFILIGCLLQGTLSREWAIWMPQSIEALSGSCVLIPCRFEIQPQYDKDLVAEAKGLWMKGGTHQDRTVFDAKNTSSLIQGKITGDLLKKNCTTILEKFPLSYNDTYFFRLIAQDPLKYNFQQGVQINVQDSPPKPKLTPVKVEVTEGSSVSLSCSAAAPCPTLPPTLTWTPRLSDSEDQLQENQDQTKSVSSVLTFTASHLHHGQKITCTALYKLQQEDTQKTSEASLTLSVLRTAAEISCSCESRGNPSPSMEWRVSGLRVTNSTDRVIREEQLGNTGLRSSLTMRHSQGDTPTPLCLSTNTLGSSSLQLHVPSLECYSMEEDPLHTNYARMTARPKEQGGTDTQAEACRQAKNTAESHTLHYASVKFSERRNNPEPPPAPQRNLKPSSTLRETHKSNSAEPDAVYAQVMLKKKKKRVKVEGKQQGEGEGAGPVSYLEEEQRVMGKSSKCIRSMAQEEMDSLYVEMGAGKVPQGKAKCGL</sequence>
<comment type="caution">
    <text evidence="10">The sequence shown here is derived from an EMBL/GenBank/DDBJ whole genome shotgun (WGS) entry which is preliminary data.</text>
</comment>
<dbReference type="InterPro" id="IPR013783">
    <property type="entry name" value="Ig-like_fold"/>
</dbReference>
<dbReference type="Proteomes" id="UP000824540">
    <property type="component" value="Unassembled WGS sequence"/>
</dbReference>
<gene>
    <name evidence="10" type="ORF">JZ751_006460</name>
</gene>
<dbReference type="PANTHER" id="PTHR12035">
    <property type="entry name" value="SIALIC ACID BINDING IMMUNOGLOBULIN-LIKE LECTIN"/>
    <property type="match status" value="1"/>
</dbReference>